<organism evidence="4 5">
    <name type="scientific">Adhaeretor mobilis</name>
    <dbReference type="NCBI Taxonomy" id="1930276"/>
    <lineage>
        <taxon>Bacteria</taxon>
        <taxon>Pseudomonadati</taxon>
        <taxon>Planctomycetota</taxon>
        <taxon>Planctomycetia</taxon>
        <taxon>Pirellulales</taxon>
        <taxon>Lacipirellulaceae</taxon>
        <taxon>Adhaeretor</taxon>
    </lineage>
</organism>
<evidence type="ECO:0000256" key="3">
    <source>
        <dbReference type="ARBA" id="ARBA00044507"/>
    </source>
</evidence>
<dbReference type="SUPFAM" id="SSF53383">
    <property type="entry name" value="PLP-dependent transferases"/>
    <property type="match status" value="1"/>
</dbReference>
<dbReference type="EC" id="2.9.1.1" evidence="4"/>
<dbReference type="InterPro" id="IPR015424">
    <property type="entry name" value="PyrdxlP-dep_Trfase"/>
</dbReference>
<accession>A0A517MZ64</accession>
<dbReference type="GO" id="GO:0004125">
    <property type="term" value="F:L-seryl-tRNA(Sec) selenium transferase activity"/>
    <property type="evidence" value="ECO:0007669"/>
    <property type="project" value="UniProtKB-EC"/>
</dbReference>
<comment type="similarity">
    <text evidence="3">Belongs to the SelA family.</text>
</comment>
<proteinExistence type="inferred from homology"/>
<evidence type="ECO:0000313" key="4">
    <source>
        <dbReference type="EMBL" id="QDT00144.1"/>
    </source>
</evidence>
<dbReference type="Proteomes" id="UP000319852">
    <property type="component" value="Chromosome"/>
</dbReference>
<reference evidence="4 5" key="1">
    <citation type="submission" date="2019-02" db="EMBL/GenBank/DDBJ databases">
        <title>Deep-cultivation of Planctomycetes and their phenomic and genomic characterization uncovers novel biology.</title>
        <authorList>
            <person name="Wiegand S."/>
            <person name="Jogler M."/>
            <person name="Boedeker C."/>
            <person name="Pinto D."/>
            <person name="Vollmers J."/>
            <person name="Rivas-Marin E."/>
            <person name="Kohn T."/>
            <person name="Peeters S.H."/>
            <person name="Heuer A."/>
            <person name="Rast P."/>
            <person name="Oberbeckmann S."/>
            <person name="Bunk B."/>
            <person name="Jeske O."/>
            <person name="Meyerdierks A."/>
            <person name="Storesund J.E."/>
            <person name="Kallscheuer N."/>
            <person name="Luecker S."/>
            <person name="Lage O.M."/>
            <person name="Pohl T."/>
            <person name="Merkel B.J."/>
            <person name="Hornburger P."/>
            <person name="Mueller R.-W."/>
            <person name="Bruemmer F."/>
            <person name="Labrenz M."/>
            <person name="Spormann A.M."/>
            <person name="Op den Camp H."/>
            <person name="Overmann J."/>
            <person name="Amann R."/>
            <person name="Jetten M.S.M."/>
            <person name="Mascher T."/>
            <person name="Medema M.H."/>
            <person name="Devos D.P."/>
            <person name="Kaster A.-K."/>
            <person name="Ovreas L."/>
            <person name="Rohde M."/>
            <person name="Galperin M.Y."/>
            <person name="Jogler C."/>
        </authorList>
    </citation>
    <scope>NUCLEOTIDE SEQUENCE [LARGE SCALE GENOMIC DNA]</scope>
    <source>
        <strain evidence="4 5">HG15A2</strain>
    </source>
</reference>
<dbReference type="PANTHER" id="PTHR32328">
    <property type="entry name" value="L-SERYL-TRNA(SEC) SELENIUM TRANSFERASE"/>
    <property type="match status" value="1"/>
</dbReference>
<dbReference type="PANTHER" id="PTHR32328:SF0">
    <property type="entry name" value="L-SERYL-TRNA(SEC) SELENIUM TRANSFERASE"/>
    <property type="match status" value="1"/>
</dbReference>
<evidence type="ECO:0000256" key="2">
    <source>
        <dbReference type="ARBA" id="ARBA00022898"/>
    </source>
</evidence>
<dbReference type="RefSeq" id="WP_145061432.1">
    <property type="nucleotide sequence ID" value="NZ_CP036263.1"/>
</dbReference>
<dbReference type="InterPro" id="IPR015421">
    <property type="entry name" value="PyrdxlP-dep_Trfase_major"/>
</dbReference>
<dbReference type="OrthoDB" id="9787096at2"/>
<keyword evidence="2" id="KW-0663">Pyridoxal phosphate</keyword>
<dbReference type="EMBL" id="CP036263">
    <property type="protein sequence ID" value="QDT00144.1"/>
    <property type="molecule type" value="Genomic_DNA"/>
</dbReference>
<gene>
    <name evidence="4" type="primary">selA</name>
    <name evidence="4" type="ORF">HG15A2_34790</name>
</gene>
<keyword evidence="5" id="KW-1185">Reference proteome</keyword>
<keyword evidence="4" id="KW-0808">Transferase</keyword>
<sequence length="433" mass="46226">MPSESKLPKLPTTKELLGHPRVKNVIERLSQSTVASRAADFYDDLRNTVSEKTNNFELPSLPHLAEQFAQRLLGDPKHSRSVINATGIVCGGEFANPLPEQAVHAMLSTAGEFRPTGPAIQDRVARQLKRLTGAESSLILSGYESALHLAVAALASGGELYVIESETSRSTDWQRIAASGAAALRNELPSESTARGGLLIRHSPLNEATAGLPAIAELADRYADLPLLEVSPVAGITDPESVGLSTIPHAATRIKTGADLVLIRGDGLIGGPTCGIFLGKQSLIDKLRAHSLATAVAANELVGLALSATLQLYESPDQIVFTVPAWSLLSTPLANLQQRAERLAQLIHDSPRIMEATACEIESAWVVEGKSQQLAAASWGVSVNLEQGVASSEVERLQRQTPQVAVKVTEADLFLDLRSVFPRWDQALVSAFA</sequence>
<evidence type="ECO:0000313" key="5">
    <source>
        <dbReference type="Proteomes" id="UP000319852"/>
    </source>
</evidence>
<evidence type="ECO:0000256" key="1">
    <source>
        <dbReference type="ARBA" id="ARBA00001933"/>
    </source>
</evidence>
<comment type="cofactor">
    <cofactor evidence="1">
        <name>pyridoxal 5'-phosphate</name>
        <dbReference type="ChEBI" id="CHEBI:597326"/>
    </cofactor>
</comment>
<dbReference type="Pfam" id="PF03841">
    <property type="entry name" value="SelA"/>
    <property type="match status" value="1"/>
</dbReference>
<protein>
    <submittedName>
        <fullName evidence="4">L-seryl-tRNA(Sec) selenium transferase</fullName>
        <ecNumber evidence="4">2.9.1.1</ecNumber>
    </submittedName>
</protein>
<dbReference type="Gene3D" id="3.40.640.10">
    <property type="entry name" value="Type I PLP-dependent aspartate aminotransferase-like (Major domain)"/>
    <property type="match status" value="1"/>
</dbReference>
<dbReference type="InterPro" id="IPR018319">
    <property type="entry name" value="SelA-like"/>
</dbReference>
<dbReference type="KEGG" id="amob:HG15A2_34790"/>
<name>A0A517MZ64_9BACT</name>
<dbReference type="AlphaFoldDB" id="A0A517MZ64"/>
<dbReference type="Gene3D" id="3.90.1150.180">
    <property type="match status" value="1"/>
</dbReference>